<feature type="domain" description="PDZ" evidence="7">
    <location>
        <begin position="80"/>
        <end position="173"/>
    </location>
</feature>
<dbReference type="SMART" id="SM00312">
    <property type="entry name" value="PX"/>
    <property type="match status" value="1"/>
</dbReference>
<feature type="domain" description="Ras-associating" evidence="9">
    <location>
        <begin position="310"/>
        <end position="398"/>
    </location>
</feature>
<evidence type="ECO:0000256" key="1">
    <source>
        <dbReference type="ARBA" id="ARBA00004184"/>
    </source>
</evidence>
<feature type="domain" description="PX" evidence="8">
    <location>
        <begin position="167"/>
        <end position="306"/>
    </location>
</feature>
<dbReference type="PROSITE" id="PS50200">
    <property type="entry name" value="RA"/>
    <property type="match status" value="1"/>
</dbReference>
<dbReference type="CDD" id="cd13338">
    <property type="entry name" value="FERM-like_C_SNX27"/>
    <property type="match status" value="1"/>
</dbReference>
<evidence type="ECO:0000259" key="7">
    <source>
        <dbReference type="PROSITE" id="PS50106"/>
    </source>
</evidence>
<dbReference type="FunFam" id="3.30.1520.10:FF:000003">
    <property type="entry name" value="sorting nexin-27 isoform X2"/>
    <property type="match status" value="1"/>
</dbReference>
<dbReference type="GO" id="GO:0005769">
    <property type="term" value="C:early endosome"/>
    <property type="evidence" value="ECO:0007669"/>
    <property type="project" value="UniProtKB-SubCell"/>
</dbReference>
<protein>
    <recommendedName>
        <fullName evidence="12">Sorting nexin-27</fullName>
    </recommendedName>
</protein>
<dbReference type="OrthoDB" id="10036828at2759"/>
<dbReference type="InterPro" id="IPR001478">
    <property type="entry name" value="PDZ"/>
</dbReference>
<dbReference type="Pfam" id="PF00788">
    <property type="entry name" value="RA"/>
    <property type="match status" value="1"/>
</dbReference>
<organism evidence="10 11">
    <name type="scientific">Tigriopus californicus</name>
    <name type="common">Marine copepod</name>
    <dbReference type="NCBI Taxonomy" id="6832"/>
    <lineage>
        <taxon>Eukaryota</taxon>
        <taxon>Metazoa</taxon>
        <taxon>Ecdysozoa</taxon>
        <taxon>Arthropoda</taxon>
        <taxon>Crustacea</taxon>
        <taxon>Multicrustacea</taxon>
        <taxon>Hexanauplia</taxon>
        <taxon>Copepoda</taxon>
        <taxon>Harpacticoida</taxon>
        <taxon>Harpacticidae</taxon>
        <taxon>Tigriopus</taxon>
    </lineage>
</organism>
<feature type="compositionally biased region" description="Basic and acidic residues" evidence="6">
    <location>
        <begin position="587"/>
        <end position="600"/>
    </location>
</feature>
<evidence type="ECO:0000256" key="5">
    <source>
        <dbReference type="ARBA" id="ARBA00023136"/>
    </source>
</evidence>
<dbReference type="GO" id="GO:0007165">
    <property type="term" value="P:signal transduction"/>
    <property type="evidence" value="ECO:0007669"/>
    <property type="project" value="InterPro"/>
</dbReference>
<dbReference type="InterPro" id="IPR000159">
    <property type="entry name" value="RA_dom"/>
</dbReference>
<dbReference type="STRING" id="6832.A0A553NNV5"/>
<dbReference type="PANTHER" id="PTHR12431:SF19">
    <property type="entry name" value="SORTING NEXIN-27"/>
    <property type="match status" value="1"/>
</dbReference>
<feature type="compositionally biased region" description="Pro residues" evidence="6">
    <location>
        <begin position="23"/>
        <end position="44"/>
    </location>
</feature>
<reference evidence="10 11" key="1">
    <citation type="journal article" date="2018" name="Nat. Ecol. Evol.">
        <title>Genomic signatures of mitonuclear coevolution across populations of Tigriopus californicus.</title>
        <authorList>
            <person name="Barreto F.S."/>
            <person name="Watson E.T."/>
            <person name="Lima T.G."/>
            <person name="Willett C.S."/>
            <person name="Edmands S."/>
            <person name="Li W."/>
            <person name="Burton R.S."/>
        </authorList>
    </citation>
    <scope>NUCLEOTIDE SEQUENCE [LARGE SCALE GENOMIC DNA]</scope>
    <source>
        <strain evidence="10 11">San Diego</strain>
    </source>
</reference>
<accession>A0A553NNV5</accession>
<evidence type="ECO:0000313" key="10">
    <source>
        <dbReference type="EMBL" id="TRY67128.1"/>
    </source>
</evidence>
<keyword evidence="11" id="KW-1185">Reference proteome</keyword>
<dbReference type="InterPro" id="IPR001683">
    <property type="entry name" value="PX_dom"/>
</dbReference>
<name>A0A553NNV5_TIGCA</name>
<dbReference type="Gene3D" id="2.30.42.10">
    <property type="match status" value="1"/>
</dbReference>
<dbReference type="PROSITE" id="PS50106">
    <property type="entry name" value="PDZ"/>
    <property type="match status" value="1"/>
</dbReference>
<dbReference type="SMART" id="SM00228">
    <property type="entry name" value="PDZ"/>
    <property type="match status" value="1"/>
</dbReference>
<dbReference type="GO" id="GO:0032266">
    <property type="term" value="F:phosphatidylinositol-3-phosphate binding"/>
    <property type="evidence" value="ECO:0007669"/>
    <property type="project" value="InterPro"/>
</dbReference>
<dbReference type="SUPFAM" id="SSF50156">
    <property type="entry name" value="PDZ domain-like"/>
    <property type="match status" value="1"/>
</dbReference>
<evidence type="ECO:0000259" key="9">
    <source>
        <dbReference type="PROSITE" id="PS50200"/>
    </source>
</evidence>
<dbReference type="Pfam" id="PF00595">
    <property type="entry name" value="PDZ"/>
    <property type="match status" value="1"/>
</dbReference>
<dbReference type="GO" id="GO:0032456">
    <property type="term" value="P:endocytic recycling"/>
    <property type="evidence" value="ECO:0007669"/>
    <property type="project" value="TreeGrafter"/>
</dbReference>
<dbReference type="CDD" id="cd06886">
    <property type="entry name" value="PX_SNX27"/>
    <property type="match status" value="1"/>
</dbReference>
<evidence type="ECO:0000256" key="4">
    <source>
        <dbReference type="ARBA" id="ARBA00023121"/>
    </source>
</evidence>
<dbReference type="Gene3D" id="3.30.1520.10">
    <property type="entry name" value="Phox-like domain"/>
    <property type="match status" value="1"/>
</dbReference>
<evidence type="ECO:0000256" key="2">
    <source>
        <dbReference type="ARBA" id="ARBA00004412"/>
    </source>
</evidence>
<dbReference type="InterPro" id="IPR037827">
    <property type="entry name" value="SNX27_FERM-like_dom"/>
</dbReference>
<dbReference type="InterPro" id="IPR037833">
    <property type="entry name" value="SNX27_PX"/>
</dbReference>
<dbReference type="PROSITE" id="PS50195">
    <property type="entry name" value="PX"/>
    <property type="match status" value="1"/>
</dbReference>
<dbReference type="Gene3D" id="1.20.80.60">
    <property type="match status" value="1"/>
</dbReference>
<dbReference type="FunFam" id="2.30.42.10:FF:000061">
    <property type="entry name" value="sorting nexin-27 isoform X2"/>
    <property type="match status" value="1"/>
</dbReference>
<feature type="region of interest" description="Disordered" evidence="6">
    <location>
        <begin position="565"/>
        <end position="622"/>
    </location>
</feature>
<sequence length="622" mass="71180">MLSAQAENPNPYFGSSGGRSHPLDPPLRLPTPPVSASPSPPPTIHPVISPAVRPTPPTSLRPTLRAPTRPVPPRILEPHVLVIHKTETGFGFNVRGQVSEGGTLKSINGELYAPLQHVSAVLEGGAAQVAGAFKGDRILEVNHVAVEGATHRQVVELIKSCGDTLTLTVISVTQEEADRLEPNDDMSTYPAVDYTEKRSLPISIPDYRYIDHDGERFVVFNIYMAGRQLCSRRYSEFVILHNNLKREFLGFNFPRLPGKWPFVLSEQKLDARRRGLEQYLERVCAIRVIAESELMQEFLTETEDEIGNFPLVDLKVMLPNKDVVTVQARRNSSSADVYRLVAAEAGIRPENQDFFCLYEIVEHNFERKVQPNEYPHSLYIANYSTAAATCLIVKRWLFDLETEKALYDDPVALDFLFRHAIEVVNRGQVCTEDKLYQLKALQESCKQVEYLNLIRQMEGYGSVVFPHCACDSRKDGRVIPIISFEGFKLQACQEDGTEENQVIEFMWSSVMQYDLDDEAMMFCFQYQRENKGPRWVKIFSNHYVFMYECFERIQEEQQWRHRILQQHKKASSNDIHNHVEPQGNPKPEPRLNRKEIHPEHQNQLCSAPEEEPDEDDTERKDN</sequence>
<dbReference type="AlphaFoldDB" id="A0A553NNV5"/>
<comment type="caution">
    <text evidence="10">The sequence shown here is derived from an EMBL/GenBank/DDBJ whole genome shotgun (WGS) entry which is preliminary data.</text>
</comment>
<dbReference type="GO" id="GO:0006886">
    <property type="term" value="P:intracellular protein transport"/>
    <property type="evidence" value="ECO:0007669"/>
    <property type="project" value="TreeGrafter"/>
</dbReference>
<evidence type="ECO:0000259" key="8">
    <source>
        <dbReference type="PROSITE" id="PS50195"/>
    </source>
</evidence>
<dbReference type="Pfam" id="PF00787">
    <property type="entry name" value="PX"/>
    <property type="match status" value="1"/>
</dbReference>
<keyword evidence="3" id="KW-0967">Endosome</keyword>
<dbReference type="EMBL" id="VCGU01000011">
    <property type="protein sequence ID" value="TRY67128.1"/>
    <property type="molecule type" value="Genomic_DNA"/>
</dbReference>
<dbReference type="CDD" id="cd23070">
    <property type="entry name" value="PDZ_SNX27-like"/>
    <property type="match status" value="1"/>
</dbReference>
<dbReference type="Proteomes" id="UP000318571">
    <property type="component" value="Chromosome 4"/>
</dbReference>
<dbReference type="Gene3D" id="3.10.20.90">
    <property type="entry name" value="Phosphatidylinositol 3-kinase Catalytic Subunit, Chain A, domain 1"/>
    <property type="match status" value="1"/>
</dbReference>
<feature type="region of interest" description="Disordered" evidence="6">
    <location>
        <begin position="1"/>
        <end position="71"/>
    </location>
</feature>
<gene>
    <name evidence="10" type="ORF">TCAL_09235</name>
</gene>
<proteinExistence type="predicted"/>
<dbReference type="InterPro" id="IPR036871">
    <property type="entry name" value="PX_dom_sf"/>
</dbReference>
<evidence type="ECO:0000313" key="11">
    <source>
        <dbReference type="Proteomes" id="UP000318571"/>
    </source>
</evidence>
<keyword evidence="5" id="KW-0472">Membrane</keyword>
<dbReference type="SUPFAM" id="SSF64268">
    <property type="entry name" value="PX domain"/>
    <property type="match status" value="1"/>
</dbReference>
<evidence type="ECO:0000256" key="3">
    <source>
        <dbReference type="ARBA" id="ARBA00022753"/>
    </source>
</evidence>
<dbReference type="InterPro" id="IPR036034">
    <property type="entry name" value="PDZ_sf"/>
</dbReference>
<evidence type="ECO:0000256" key="6">
    <source>
        <dbReference type="SAM" id="MobiDB-lite"/>
    </source>
</evidence>
<evidence type="ECO:0008006" key="12">
    <source>
        <dbReference type="Google" id="ProtNLM"/>
    </source>
</evidence>
<dbReference type="OMA" id="PNEFPHN"/>
<dbReference type="PANTHER" id="PTHR12431">
    <property type="entry name" value="SORTING NEXIN 17 AND 27"/>
    <property type="match status" value="1"/>
</dbReference>
<comment type="subcellular location">
    <subcellularLocation>
        <location evidence="2">Early endosome</location>
    </subcellularLocation>
    <subcellularLocation>
        <location evidence="1">Endomembrane system</location>
        <topology evidence="1">Peripheral membrane protein</topology>
    </subcellularLocation>
</comment>
<keyword evidence="4" id="KW-0446">Lipid-binding</keyword>